<evidence type="ECO:0000313" key="2">
    <source>
        <dbReference type="RefSeq" id="XP_073802226.1"/>
    </source>
</evidence>
<reference evidence="2" key="1">
    <citation type="submission" date="2025-08" db="UniProtKB">
        <authorList>
            <consortium name="RefSeq"/>
        </authorList>
    </citation>
    <scope>IDENTIFICATION</scope>
    <source>
        <strain evidence="2">Tuebingen</strain>
        <tissue evidence="2">Fibroblasts and whole tissue</tissue>
    </source>
</reference>
<protein>
    <submittedName>
        <fullName evidence="2">Acyl-CoA thioesterase 18 isoform X1</fullName>
    </submittedName>
</protein>
<proteinExistence type="predicted"/>
<accession>A0AC58J6W8</accession>
<sequence length="438" mass="48807">MLAPVRTVSTANRTSPLLTVQPRRGLVDEKFQIVITNLLPNQEVTLHSLHQSEDKDFWEAFGHYISDEHGTVTVAKDESLGGTYEGTEQMGLLWSLRPVPGSRSALRLRKTNVLTPMVVNISVYNGHLSQGFSKTSVLATTVTERWYMAPGVQRVNIRENGVRGTLFLPPGPGPYPGVLDLWGGGGGLVEYRSALLASHGFASMALEYLSPDELRTADVDVSYFENAYQILQNHPKVQKNKMAMLGLSFGSAITFSMAAYSTIIKPQCCVCISGSHVVPVDKSLFEVFEEIKKNMDKVHVNEDNHVIQRGMILPIPSDPAQKIDVGRIKCPVMLVNGGDDQNWASVESAQDMEMMMEKAGNRHLLTVLTYPDAGHLIEPPYTPHFRATNFILQEMKEKIVMLWGGQTKPHAYAQEDSWEKILAFFHQHLYSSNIRAKL</sequence>
<evidence type="ECO:0000313" key="1">
    <source>
        <dbReference type="Proteomes" id="UP000000437"/>
    </source>
</evidence>
<dbReference type="RefSeq" id="XP_073802226.1">
    <property type="nucleotide sequence ID" value="XM_073946125.1"/>
</dbReference>
<organism evidence="1 2">
    <name type="scientific">Danio rerio</name>
    <name type="common">Zebrafish</name>
    <name type="synonym">Brachydanio rerio</name>
    <dbReference type="NCBI Taxonomy" id="7955"/>
    <lineage>
        <taxon>Eukaryota</taxon>
        <taxon>Metazoa</taxon>
        <taxon>Chordata</taxon>
        <taxon>Craniata</taxon>
        <taxon>Vertebrata</taxon>
        <taxon>Euteleostomi</taxon>
        <taxon>Actinopterygii</taxon>
        <taxon>Neopterygii</taxon>
        <taxon>Teleostei</taxon>
        <taxon>Ostariophysi</taxon>
        <taxon>Cypriniformes</taxon>
        <taxon>Danionidae</taxon>
        <taxon>Danioninae</taxon>
        <taxon>Danio</taxon>
    </lineage>
</organism>
<name>A0AC58J6W8_DANRE</name>
<keyword evidence="1" id="KW-1185">Reference proteome</keyword>
<gene>
    <name evidence="2" type="primary">acot18</name>
    <name evidence="2" type="synonym">si:dkey-183c16.7</name>
</gene>
<dbReference type="Proteomes" id="UP000000437">
    <property type="component" value="Chromosome 4"/>
</dbReference>